<evidence type="ECO:0000313" key="3">
    <source>
        <dbReference type="Proteomes" id="UP001314229"/>
    </source>
</evidence>
<protein>
    <submittedName>
        <fullName evidence="2">PiggyBac transposable element-derived protein 3-like</fullName>
    </submittedName>
</protein>
<reference evidence="2 3" key="1">
    <citation type="submission" date="2024-01" db="EMBL/GenBank/DDBJ databases">
        <authorList>
            <person name="Alioto T."/>
            <person name="Alioto T."/>
            <person name="Gomez Garrido J."/>
        </authorList>
    </citation>
    <scope>NUCLEOTIDE SEQUENCE [LARGE SCALE GENOMIC DNA]</scope>
</reference>
<keyword evidence="3" id="KW-1185">Reference proteome</keyword>
<comment type="caution">
    <text evidence="2">The sequence shown here is derived from an EMBL/GenBank/DDBJ whole genome shotgun (WGS) entry which is preliminary data.</text>
</comment>
<dbReference type="EMBL" id="CAWUFR010000920">
    <property type="protein sequence ID" value="CAK6981920.1"/>
    <property type="molecule type" value="Genomic_DNA"/>
</dbReference>
<evidence type="ECO:0000313" key="2">
    <source>
        <dbReference type="EMBL" id="CAK6981920.1"/>
    </source>
</evidence>
<evidence type="ECO:0000256" key="1">
    <source>
        <dbReference type="SAM" id="MobiDB-lite"/>
    </source>
</evidence>
<feature type="compositionally biased region" description="Acidic residues" evidence="1">
    <location>
        <begin position="25"/>
        <end position="39"/>
    </location>
</feature>
<gene>
    <name evidence="2" type="ORF">FSCOSCO3_A023576</name>
</gene>
<feature type="region of interest" description="Disordered" evidence="1">
    <location>
        <begin position="1"/>
        <end position="52"/>
    </location>
</feature>
<dbReference type="AlphaFoldDB" id="A0AAV1QFI0"/>
<proteinExistence type="predicted"/>
<sequence length="52" mass="5886">MDNKKRYSVQDALAIIQGDDRESEGCEDSSDDDPDEDPDYTPSNKDMENDES</sequence>
<dbReference type="Proteomes" id="UP001314229">
    <property type="component" value="Unassembled WGS sequence"/>
</dbReference>
<name>A0AAV1QFI0_SCOSC</name>
<organism evidence="2 3">
    <name type="scientific">Scomber scombrus</name>
    <name type="common">Atlantic mackerel</name>
    <name type="synonym">Scomber vernalis</name>
    <dbReference type="NCBI Taxonomy" id="13677"/>
    <lineage>
        <taxon>Eukaryota</taxon>
        <taxon>Metazoa</taxon>
        <taxon>Chordata</taxon>
        <taxon>Craniata</taxon>
        <taxon>Vertebrata</taxon>
        <taxon>Euteleostomi</taxon>
        <taxon>Actinopterygii</taxon>
        <taxon>Neopterygii</taxon>
        <taxon>Teleostei</taxon>
        <taxon>Neoteleostei</taxon>
        <taxon>Acanthomorphata</taxon>
        <taxon>Pelagiaria</taxon>
        <taxon>Scombriformes</taxon>
        <taxon>Scombridae</taxon>
        <taxon>Scomber</taxon>
    </lineage>
</organism>
<feature type="non-terminal residue" evidence="2">
    <location>
        <position position="52"/>
    </location>
</feature>
<accession>A0AAV1QFI0</accession>